<dbReference type="OMA" id="GLERVNM"/>
<reference evidence="3" key="1">
    <citation type="journal article" date="2012" name="Nat. Biotechnol.">
        <title>Reference genome sequence of the model plant Setaria.</title>
        <authorList>
            <person name="Bennetzen J.L."/>
            <person name="Schmutz J."/>
            <person name="Wang H."/>
            <person name="Percifield R."/>
            <person name="Hawkins J."/>
            <person name="Pontaroli A.C."/>
            <person name="Estep M."/>
            <person name="Feng L."/>
            <person name="Vaughn J.N."/>
            <person name="Grimwood J."/>
            <person name="Jenkins J."/>
            <person name="Barry K."/>
            <person name="Lindquist E."/>
            <person name="Hellsten U."/>
            <person name="Deshpande S."/>
            <person name="Wang X."/>
            <person name="Wu X."/>
            <person name="Mitros T."/>
            <person name="Triplett J."/>
            <person name="Yang X."/>
            <person name="Ye C.Y."/>
            <person name="Mauro-Herrera M."/>
            <person name="Wang L."/>
            <person name="Li P."/>
            <person name="Sharma M."/>
            <person name="Sharma R."/>
            <person name="Ronald P.C."/>
            <person name="Panaud O."/>
            <person name="Kellogg E.A."/>
            <person name="Brutnell T.P."/>
            <person name="Doust A.N."/>
            <person name="Tuskan G.A."/>
            <person name="Rokhsar D."/>
            <person name="Devos K.M."/>
        </authorList>
    </citation>
    <scope>NUCLEOTIDE SEQUENCE [LARGE SCALE GENOMIC DNA]</scope>
    <source>
        <strain evidence="3">cv. Yugu1</strain>
    </source>
</reference>
<evidence type="ECO:0000313" key="3">
    <source>
        <dbReference type="Proteomes" id="UP000004995"/>
    </source>
</evidence>
<feature type="compositionally biased region" description="Low complexity" evidence="1">
    <location>
        <begin position="299"/>
        <end position="310"/>
    </location>
</feature>
<reference evidence="2" key="2">
    <citation type="submission" date="2018-08" db="UniProtKB">
        <authorList>
            <consortium name="EnsemblPlants"/>
        </authorList>
    </citation>
    <scope>IDENTIFICATION</scope>
    <source>
        <strain evidence="2">Yugu1</strain>
    </source>
</reference>
<evidence type="ECO:0000256" key="1">
    <source>
        <dbReference type="SAM" id="MobiDB-lite"/>
    </source>
</evidence>
<proteinExistence type="predicted"/>
<dbReference type="HOGENOM" id="CLU_830024_0_0_1"/>
<dbReference type="AlphaFoldDB" id="K3XY40"/>
<dbReference type="Proteomes" id="UP000004995">
    <property type="component" value="Unassembled WGS sequence"/>
</dbReference>
<dbReference type="EMBL" id="AGNK02002217">
    <property type="status" value="NOT_ANNOTATED_CDS"/>
    <property type="molecule type" value="Genomic_DNA"/>
</dbReference>
<feature type="region of interest" description="Disordered" evidence="1">
    <location>
        <begin position="287"/>
        <end position="335"/>
    </location>
</feature>
<dbReference type="eggNOG" id="ENOG502R5PZ">
    <property type="taxonomic scope" value="Eukaryota"/>
</dbReference>
<dbReference type="Gramene" id="KQL09455">
    <property type="protein sequence ID" value="KQL09455"/>
    <property type="gene ID" value="SETIT_006848mg"/>
</dbReference>
<feature type="compositionally biased region" description="Basic and acidic residues" evidence="1">
    <location>
        <begin position="36"/>
        <end position="57"/>
    </location>
</feature>
<feature type="compositionally biased region" description="Basic and acidic residues" evidence="1">
    <location>
        <begin position="311"/>
        <end position="326"/>
    </location>
</feature>
<dbReference type="FunCoup" id="K3XY40">
    <property type="interactions" value="3"/>
</dbReference>
<dbReference type="EnsemblPlants" id="KQL09455">
    <property type="protein sequence ID" value="KQL09455"/>
    <property type="gene ID" value="SETIT_006848mg"/>
</dbReference>
<feature type="compositionally biased region" description="Basic and acidic residues" evidence="1">
    <location>
        <begin position="233"/>
        <end position="255"/>
    </location>
</feature>
<protein>
    <submittedName>
        <fullName evidence="2">Uncharacterized protein</fullName>
    </submittedName>
</protein>
<accession>K3XY40</accession>
<feature type="region of interest" description="Disordered" evidence="1">
    <location>
        <begin position="215"/>
        <end position="257"/>
    </location>
</feature>
<dbReference type="InParanoid" id="K3XY40"/>
<keyword evidence="3" id="KW-1185">Reference proteome</keyword>
<feature type="region of interest" description="Disordered" evidence="1">
    <location>
        <begin position="36"/>
        <end position="77"/>
    </location>
</feature>
<name>K3XY40_SETIT</name>
<sequence>MYERATFEALIEQHFEPGQSPWLHGNNNINSAAVRAGDEVHAAAERDGRRANERRPAPAEVQFGERQTQPADDPQVRLRDDRPLRRRAARRLFQVVHQRPYELVAQPGGGVGDPGSGGGERARGDVAHLGHRQRADDGVAEVAIRERWADAGPGVGGHVHPGVVLRSVGGAARRRLASASPNVGDHRVERGYLLPAAGGCAGAGLERVNMVSGDGEDGGVERDLRVGPAGDVSPRDGRPKAHRAAAKERHLEHGQDAGVVAAAAVGRRDKRPPQLVRRGKVAHLIEPGIRAGNDEERPVAGAADFRAAGAVRREPASEGVEGDERLGQGGLQDVR</sequence>
<evidence type="ECO:0000313" key="2">
    <source>
        <dbReference type="EnsemblPlants" id="KQL09455"/>
    </source>
</evidence>
<organism evidence="2 3">
    <name type="scientific">Setaria italica</name>
    <name type="common">Foxtail millet</name>
    <name type="synonym">Panicum italicum</name>
    <dbReference type="NCBI Taxonomy" id="4555"/>
    <lineage>
        <taxon>Eukaryota</taxon>
        <taxon>Viridiplantae</taxon>
        <taxon>Streptophyta</taxon>
        <taxon>Embryophyta</taxon>
        <taxon>Tracheophyta</taxon>
        <taxon>Spermatophyta</taxon>
        <taxon>Magnoliopsida</taxon>
        <taxon>Liliopsida</taxon>
        <taxon>Poales</taxon>
        <taxon>Poaceae</taxon>
        <taxon>PACMAD clade</taxon>
        <taxon>Panicoideae</taxon>
        <taxon>Panicodae</taxon>
        <taxon>Paniceae</taxon>
        <taxon>Cenchrinae</taxon>
        <taxon>Setaria</taxon>
    </lineage>
</organism>